<dbReference type="OrthoDB" id="828204at2"/>
<dbReference type="EMBL" id="LJXT01000079">
    <property type="protein sequence ID" value="KPQ13802.1"/>
    <property type="molecule type" value="Genomic_DNA"/>
</dbReference>
<keyword evidence="2" id="KW-1133">Transmembrane helix</keyword>
<evidence type="ECO:0000313" key="3">
    <source>
        <dbReference type="EMBL" id="KPQ13802.1"/>
    </source>
</evidence>
<sequence length="95" mass="11295">MPLSDLTISVLIFLIFFVLAAFHFLLIREYAKQKRIQKKRLEDLELLVQQEIQRSRNLDQSNTTLKKIKKKTDQRLELIRLQIKSLDKNSGEAKR</sequence>
<keyword evidence="1" id="KW-0175">Coiled coil</keyword>
<accession>A0A0N8KFD1</accession>
<protein>
    <submittedName>
        <fullName evidence="3">Uncharacterized protein</fullName>
    </submittedName>
</protein>
<dbReference type="Proteomes" id="UP000050421">
    <property type="component" value="Unassembled WGS sequence"/>
</dbReference>
<comment type="caution">
    <text evidence="3">The sequence shown here is derived from an EMBL/GenBank/DDBJ whole genome shotgun (WGS) entry which is preliminary data.</text>
</comment>
<feature type="transmembrane region" description="Helical" evidence="2">
    <location>
        <begin position="6"/>
        <end position="27"/>
    </location>
</feature>
<dbReference type="PATRIC" id="fig|1305737.6.peg.3023"/>
<dbReference type="AlphaFoldDB" id="A0A0N8KFD1"/>
<organism evidence="3 4">
    <name type="scientific">Algoriphagus marincola HL-49</name>
    <dbReference type="NCBI Taxonomy" id="1305737"/>
    <lineage>
        <taxon>Bacteria</taxon>
        <taxon>Pseudomonadati</taxon>
        <taxon>Bacteroidota</taxon>
        <taxon>Cytophagia</taxon>
        <taxon>Cytophagales</taxon>
        <taxon>Cyclobacteriaceae</taxon>
        <taxon>Algoriphagus</taxon>
    </lineage>
</organism>
<gene>
    <name evidence="3" type="ORF">HLUCCX10_12025</name>
</gene>
<name>A0A0N8KFD1_9BACT</name>
<keyword evidence="2" id="KW-0812">Transmembrane</keyword>
<reference evidence="3 4" key="1">
    <citation type="submission" date="2015-09" db="EMBL/GenBank/DDBJ databases">
        <title>Identification and resolution of microdiversity through metagenomic sequencing of parallel consortia.</title>
        <authorList>
            <person name="Nelson W.C."/>
            <person name="Romine M.F."/>
            <person name="Lindemann S.R."/>
        </authorList>
    </citation>
    <scope>NUCLEOTIDE SEQUENCE [LARGE SCALE GENOMIC DNA]</scope>
    <source>
        <strain evidence="3">HL-49</strain>
    </source>
</reference>
<proteinExistence type="predicted"/>
<evidence type="ECO:0000256" key="2">
    <source>
        <dbReference type="SAM" id="Phobius"/>
    </source>
</evidence>
<evidence type="ECO:0000313" key="4">
    <source>
        <dbReference type="Proteomes" id="UP000050421"/>
    </source>
</evidence>
<keyword evidence="2" id="KW-0472">Membrane</keyword>
<evidence type="ECO:0000256" key="1">
    <source>
        <dbReference type="SAM" id="Coils"/>
    </source>
</evidence>
<feature type="coiled-coil region" evidence="1">
    <location>
        <begin position="27"/>
        <end position="89"/>
    </location>
</feature>